<evidence type="ECO:0000313" key="3">
    <source>
        <dbReference type="EMBL" id="NIY46499.1"/>
    </source>
</evidence>
<gene>
    <name evidence="3" type="ORF">E2L00_02920</name>
</gene>
<dbReference type="InterPro" id="IPR000182">
    <property type="entry name" value="GNAT_dom"/>
</dbReference>
<keyword evidence="4" id="KW-1185">Reference proteome</keyword>
<dbReference type="PANTHER" id="PTHR13947:SF37">
    <property type="entry name" value="LD18367P"/>
    <property type="match status" value="1"/>
</dbReference>
<proteinExistence type="predicted"/>
<comment type="caution">
    <text evidence="3">The sequence shown here is derived from an EMBL/GenBank/DDBJ whole genome shotgun (WGS) entry which is preliminary data.</text>
</comment>
<dbReference type="CDD" id="cd04301">
    <property type="entry name" value="NAT_SF"/>
    <property type="match status" value="1"/>
</dbReference>
<dbReference type="RefSeq" id="WP_167606713.1">
    <property type="nucleotide sequence ID" value="NZ_SOYS01000001.1"/>
</dbReference>
<protein>
    <submittedName>
        <fullName evidence="3">GNAT family N-acetyltransferase</fullName>
    </submittedName>
</protein>
<reference evidence="3 4" key="1">
    <citation type="journal article" date="2020" name="Microorganisms">
        <title>Polyphasic Characterisation of Cedecea colo sp. nov., a New Enteric Bacterium Isolated from the Koala Hindgut.</title>
        <authorList>
            <person name="Boath J.M."/>
            <person name="Dakhal S."/>
            <person name="Van T.T.H."/>
            <person name="Moore R.J."/>
            <person name="Dekiwadia C."/>
            <person name="Macreadie I.G."/>
        </authorList>
    </citation>
    <scope>NUCLEOTIDE SEQUENCE [LARGE SCALE GENOMIC DNA]</scope>
    <source>
        <strain evidence="3 4">ZA</strain>
    </source>
</reference>
<feature type="domain" description="N-acetyltransferase" evidence="2">
    <location>
        <begin position="4"/>
        <end position="153"/>
    </location>
</feature>
<dbReference type="EMBL" id="SOYS01000001">
    <property type="protein sequence ID" value="NIY46499.1"/>
    <property type="molecule type" value="Genomic_DNA"/>
</dbReference>
<dbReference type="InterPro" id="IPR016181">
    <property type="entry name" value="Acyl_CoA_acyltransferase"/>
</dbReference>
<dbReference type="Proteomes" id="UP000697927">
    <property type="component" value="Unassembled WGS sequence"/>
</dbReference>
<dbReference type="SUPFAM" id="SSF55729">
    <property type="entry name" value="Acyl-CoA N-acyltransferases (Nat)"/>
    <property type="match status" value="1"/>
</dbReference>
<dbReference type="PANTHER" id="PTHR13947">
    <property type="entry name" value="GNAT FAMILY N-ACETYLTRANSFERASE"/>
    <property type="match status" value="1"/>
</dbReference>
<dbReference type="InterPro" id="IPR050769">
    <property type="entry name" value="NAT_camello-type"/>
</dbReference>
<organism evidence="3 4">
    <name type="scientific">Cedecea colo</name>
    <dbReference type="NCBI Taxonomy" id="2552946"/>
    <lineage>
        <taxon>Bacteria</taxon>
        <taxon>Pseudomonadati</taxon>
        <taxon>Pseudomonadota</taxon>
        <taxon>Gammaproteobacteria</taxon>
        <taxon>Enterobacterales</taxon>
        <taxon>Enterobacteriaceae</taxon>
        <taxon>Cedecea</taxon>
    </lineage>
</organism>
<keyword evidence="1" id="KW-0808">Transferase</keyword>
<dbReference type="PROSITE" id="PS51186">
    <property type="entry name" value="GNAT"/>
    <property type="match status" value="1"/>
</dbReference>
<accession>A0ABX0VID8</accession>
<name>A0ABX0VID8_9ENTR</name>
<dbReference type="Pfam" id="PF00583">
    <property type="entry name" value="Acetyltransf_1"/>
    <property type="match status" value="1"/>
</dbReference>
<sequence length="157" mass="17699">MYSINIESVFQKEVEQLIAALDAYQHALYPAESNHCTDLTSLDGEKLIFMVIRDRADVAVGCGAILVDSVNRVGEVKRIYIDEQHRGQRLGEKLLAVLEQEALQQSCRLLRLETGIKQHGAITLYQRQGYQLVEAFAPYKPDPLSLFMAKDLPPVKL</sequence>
<evidence type="ECO:0000256" key="1">
    <source>
        <dbReference type="ARBA" id="ARBA00022679"/>
    </source>
</evidence>
<dbReference type="Gene3D" id="3.40.630.30">
    <property type="match status" value="1"/>
</dbReference>
<evidence type="ECO:0000313" key="4">
    <source>
        <dbReference type="Proteomes" id="UP000697927"/>
    </source>
</evidence>
<evidence type="ECO:0000259" key="2">
    <source>
        <dbReference type="PROSITE" id="PS51186"/>
    </source>
</evidence>